<accession>A0A1I6IQV8</accession>
<evidence type="ECO:0000313" key="1">
    <source>
        <dbReference type="EMBL" id="SFR69019.1"/>
    </source>
</evidence>
<dbReference type="PANTHER" id="PTHR38009">
    <property type="entry name" value="CONSERVED HYPOTHETICAL PHAGE TAIL PROTEIN"/>
    <property type="match status" value="1"/>
</dbReference>
<dbReference type="NCBIfam" id="TIGR02241">
    <property type="entry name" value="conserved hypothetical phage tail region protein"/>
    <property type="match status" value="1"/>
</dbReference>
<name>A0A1I6IQV8_9EURY</name>
<sequence>MATTERTDPYLDFRFHVEMDALTVGGFSSVSGLEHQMEPEEYEEGGNNRFTHKLPARFTQPNVELQRGITDSTDLWEWVSDAREGVVRRDTVWLHLMNTVGEQKLTWRFIRAYPVRWAGPEFSADQGSVAIETLELAHEGFTLVE</sequence>
<dbReference type="GO" id="GO:0005198">
    <property type="term" value="F:structural molecule activity"/>
    <property type="evidence" value="ECO:0007669"/>
    <property type="project" value="InterPro"/>
</dbReference>
<reference evidence="2" key="1">
    <citation type="submission" date="2016-10" db="EMBL/GenBank/DDBJ databases">
        <authorList>
            <person name="Varghese N."/>
            <person name="Submissions S."/>
        </authorList>
    </citation>
    <scope>NUCLEOTIDE SEQUENCE [LARGE SCALE GENOMIC DNA]</scope>
    <source>
        <strain evidence="2">CGMCC 1.7736</strain>
    </source>
</reference>
<keyword evidence="2" id="KW-1185">Reference proteome</keyword>
<proteinExistence type="predicted"/>
<protein>
    <submittedName>
        <fullName evidence="1">Conserved hypothetical phage tail region protein</fullName>
    </submittedName>
</protein>
<dbReference type="STRING" id="553469.SAMN04487947_3544"/>
<dbReference type="EMBL" id="FOYT01000004">
    <property type="protein sequence ID" value="SFR69019.1"/>
    <property type="molecule type" value="Genomic_DNA"/>
</dbReference>
<dbReference type="Pfam" id="PF06841">
    <property type="entry name" value="Phage_T4_gp19"/>
    <property type="match status" value="1"/>
</dbReference>
<evidence type="ECO:0000313" key="2">
    <source>
        <dbReference type="Proteomes" id="UP000198531"/>
    </source>
</evidence>
<gene>
    <name evidence="1" type="ORF">SAMN04487947_3544</name>
</gene>
<dbReference type="Proteomes" id="UP000198531">
    <property type="component" value="Unassembled WGS sequence"/>
</dbReference>
<dbReference type="PANTHER" id="PTHR38009:SF1">
    <property type="entry name" value="CONSERVED HYPOTHETICAL PHAGE TAIL PROTEIN"/>
    <property type="match status" value="1"/>
</dbReference>
<organism evidence="1 2">
    <name type="scientific">Halogeometricum rufum</name>
    <dbReference type="NCBI Taxonomy" id="553469"/>
    <lineage>
        <taxon>Archaea</taxon>
        <taxon>Methanobacteriati</taxon>
        <taxon>Methanobacteriota</taxon>
        <taxon>Stenosarchaea group</taxon>
        <taxon>Halobacteria</taxon>
        <taxon>Halobacteriales</taxon>
        <taxon>Haloferacaceae</taxon>
        <taxon>Halogeometricum</taxon>
    </lineage>
</organism>
<dbReference type="InterPro" id="IPR010667">
    <property type="entry name" value="Phage_T4_Gp19"/>
</dbReference>
<dbReference type="InterPro" id="IPR011747">
    <property type="entry name" value="CHP02241"/>
</dbReference>
<dbReference type="RefSeq" id="WP_089810103.1">
    <property type="nucleotide sequence ID" value="NZ_FOYT01000004.1"/>
</dbReference>
<dbReference type="OrthoDB" id="141786at2157"/>
<dbReference type="AlphaFoldDB" id="A0A1I6IQV8"/>